<reference evidence="1 2" key="1">
    <citation type="journal article" date="2013" name="Genome Announc.">
        <title>Draft Genome Sequence of Sphingobium ummariense Strain RL-3, a Hexachlorocyclohexane-Degrading Bacterium.</title>
        <authorList>
            <person name="Kohli P."/>
            <person name="Dua A."/>
            <person name="Sangwan N."/>
            <person name="Oldach P."/>
            <person name="Khurana J.P."/>
            <person name="Lal R."/>
        </authorList>
    </citation>
    <scope>NUCLEOTIDE SEQUENCE [LARGE SCALE GENOMIC DNA]</scope>
    <source>
        <strain evidence="1 2">RL-3</strain>
    </source>
</reference>
<gene>
    <name evidence="1" type="ORF">M529_23870</name>
</gene>
<name>T0IVL2_9SPHN</name>
<dbReference type="Proteomes" id="UP000015523">
    <property type="component" value="Unassembled WGS sequence"/>
</dbReference>
<evidence type="ECO:0000313" key="1">
    <source>
        <dbReference type="EMBL" id="EQB29821.1"/>
    </source>
</evidence>
<dbReference type="STRING" id="1346791.M529_23870"/>
<dbReference type="EMBL" id="AUWY01000136">
    <property type="protein sequence ID" value="EQB29821.1"/>
    <property type="molecule type" value="Genomic_DNA"/>
</dbReference>
<keyword evidence="2" id="KW-1185">Reference proteome</keyword>
<accession>T0IVL2</accession>
<comment type="caution">
    <text evidence="1">The sequence shown here is derived from an EMBL/GenBank/DDBJ whole genome shotgun (WGS) entry which is preliminary data.</text>
</comment>
<proteinExistence type="predicted"/>
<dbReference type="AlphaFoldDB" id="T0IVL2"/>
<organism evidence="1 2">
    <name type="scientific">Sphingobium ummariense RL-3</name>
    <dbReference type="NCBI Taxonomy" id="1346791"/>
    <lineage>
        <taxon>Bacteria</taxon>
        <taxon>Pseudomonadati</taxon>
        <taxon>Pseudomonadota</taxon>
        <taxon>Alphaproteobacteria</taxon>
        <taxon>Sphingomonadales</taxon>
        <taxon>Sphingomonadaceae</taxon>
        <taxon>Sphingobium</taxon>
    </lineage>
</organism>
<sequence>MPCLGRTGSPDYHGDMLMLAHGCDAETLMRLL</sequence>
<protein>
    <submittedName>
        <fullName evidence="1">Uncharacterized protein</fullName>
    </submittedName>
</protein>
<evidence type="ECO:0000313" key="2">
    <source>
        <dbReference type="Proteomes" id="UP000015523"/>
    </source>
</evidence>
<dbReference type="PATRIC" id="fig|1346791.3.peg.4614"/>